<keyword evidence="1" id="KW-0812">Transmembrane</keyword>
<feature type="transmembrane region" description="Helical" evidence="1">
    <location>
        <begin position="12"/>
        <end position="38"/>
    </location>
</feature>
<name>A0ABT3BLJ0_9RHOB</name>
<accession>A0ABT3BLJ0</accession>
<proteinExistence type="predicted"/>
<evidence type="ECO:0000256" key="1">
    <source>
        <dbReference type="SAM" id="Phobius"/>
    </source>
</evidence>
<reference evidence="2 3" key="1">
    <citation type="submission" date="2022-04" db="EMBL/GenBank/DDBJ databases">
        <title>Roseobacter sp. WL0113 is a bacterium isolated from neritic sediment.</title>
        <authorList>
            <person name="Wang L."/>
            <person name="He W."/>
            <person name="Zhang D.-F."/>
        </authorList>
    </citation>
    <scope>NUCLEOTIDE SEQUENCE [LARGE SCALE GENOMIC DNA]</scope>
    <source>
        <strain evidence="2 3">WL0113</strain>
    </source>
</reference>
<keyword evidence="1" id="KW-0472">Membrane</keyword>
<evidence type="ECO:0000313" key="2">
    <source>
        <dbReference type="EMBL" id="MCV3274435.1"/>
    </source>
</evidence>
<keyword evidence="3" id="KW-1185">Reference proteome</keyword>
<dbReference type="RefSeq" id="WP_263846639.1">
    <property type="nucleotide sequence ID" value="NZ_JALIEB010000049.1"/>
</dbReference>
<comment type="caution">
    <text evidence="2">The sequence shown here is derived from an EMBL/GenBank/DDBJ whole genome shotgun (WGS) entry which is preliminary data.</text>
</comment>
<gene>
    <name evidence="2" type="ORF">MUB52_23665</name>
</gene>
<feature type="transmembrane region" description="Helical" evidence="1">
    <location>
        <begin position="126"/>
        <end position="147"/>
    </location>
</feature>
<protein>
    <submittedName>
        <fullName evidence="2">DUF3592 domain-containing protein</fullName>
    </submittedName>
</protein>
<organism evidence="2 3">
    <name type="scientific">Roseobacter sinensis</name>
    <dbReference type="NCBI Taxonomy" id="2931391"/>
    <lineage>
        <taxon>Bacteria</taxon>
        <taxon>Pseudomonadati</taxon>
        <taxon>Pseudomonadota</taxon>
        <taxon>Alphaproteobacteria</taxon>
        <taxon>Rhodobacterales</taxon>
        <taxon>Roseobacteraceae</taxon>
        <taxon>Roseobacter</taxon>
    </lineage>
</organism>
<sequence length="230" mass="26446">MKEIRNRPRSWFGMYCRLLGVYGWLYWILLLVGFFVLWNNASEWSQLDASSETVSAEIVDVAYRLPLSQAVTFGYTVDGVDYEGTLRMAAESFDQTDIGRRVDIQYLPDDPKVFDLIDSERLGRSVVVSFFLAVALLFLPIKIFLFGRKASRAIKARDQGQRITARVTGYRKRSGFWSLVWQRADGHEGESLSYLEEEVKAWPVGDKIYVYVLGNDCWWKKDVGPRDVSA</sequence>
<dbReference type="EMBL" id="JALIEB010000049">
    <property type="protein sequence ID" value="MCV3274435.1"/>
    <property type="molecule type" value="Genomic_DNA"/>
</dbReference>
<evidence type="ECO:0000313" key="3">
    <source>
        <dbReference type="Proteomes" id="UP001208690"/>
    </source>
</evidence>
<keyword evidence="1" id="KW-1133">Transmembrane helix</keyword>
<dbReference type="Proteomes" id="UP001208690">
    <property type="component" value="Unassembled WGS sequence"/>
</dbReference>